<protein>
    <submittedName>
        <fullName evidence="4">Modulator of FtsH protease HflC</fullName>
    </submittedName>
</protein>
<name>A0A1Z3HUY6_9CYAN</name>
<feature type="region of interest" description="Disordered" evidence="2">
    <location>
        <begin position="262"/>
        <end position="290"/>
    </location>
</feature>
<dbReference type="RefSeq" id="WP_080805016.1">
    <property type="nucleotide sequence ID" value="NZ_CP021983.2"/>
</dbReference>
<dbReference type="PANTHER" id="PTHR43327:SF10">
    <property type="entry name" value="STOMATIN-LIKE PROTEIN 2, MITOCHONDRIAL"/>
    <property type="match status" value="1"/>
</dbReference>
<keyword evidence="5" id="KW-1185">Reference proteome</keyword>
<accession>A0A1Z3HUY6</accession>
<dbReference type="OrthoDB" id="9809197at2"/>
<evidence type="ECO:0000256" key="2">
    <source>
        <dbReference type="SAM" id="MobiDB-lite"/>
    </source>
</evidence>
<dbReference type="GO" id="GO:0006508">
    <property type="term" value="P:proteolysis"/>
    <property type="evidence" value="ECO:0007669"/>
    <property type="project" value="UniProtKB-KW"/>
</dbReference>
<dbReference type="EMBL" id="CP021983">
    <property type="protein sequence ID" value="ASC74131.1"/>
    <property type="molecule type" value="Genomic_DNA"/>
</dbReference>
<proteinExistence type="inferred from homology"/>
<dbReference type="GO" id="GO:0008233">
    <property type="term" value="F:peptidase activity"/>
    <property type="evidence" value="ECO:0007669"/>
    <property type="project" value="UniProtKB-KW"/>
</dbReference>
<dbReference type="CDD" id="cd08829">
    <property type="entry name" value="SPFH_paraslipin"/>
    <property type="match status" value="1"/>
</dbReference>
<keyword evidence="4" id="KW-0378">Hydrolase</keyword>
<evidence type="ECO:0000313" key="5">
    <source>
        <dbReference type="Proteomes" id="UP000191901"/>
    </source>
</evidence>
<organism evidence="4 5">
    <name type="scientific">Halomicronema hongdechloris C2206</name>
    <dbReference type="NCBI Taxonomy" id="1641165"/>
    <lineage>
        <taxon>Bacteria</taxon>
        <taxon>Bacillati</taxon>
        <taxon>Cyanobacteriota</taxon>
        <taxon>Cyanophyceae</taxon>
        <taxon>Nodosilineales</taxon>
        <taxon>Nodosilineaceae</taxon>
        <taxon>Halomicronema</taxon>
    </lineage>
</organism>
<comment type="similarity">
    <text evidence="1">Belongs to the band 7/mec-2 family.</text>
</comment>
<dbReference type="Pfam" id="PF01145">
    <property type="entry name" value="Band_7"/>
    <property type="match status" value="1"/>
</dbReference>
<dbReference type="Gene3D" id="3.30.479.30">
    <property type="entry name" value="Band 7 domain"/>
    <property type="match status" value="1"/>
</dbReference>
<dbReference type="GO" id="GO:0098552">
    <property type="term" value="C:side of membrane"/>
    <property type="evidence" value="ECO:0007669"/>
    <property type="project" value="UniProtKB-ARBA"/>
</dbReference>
<evidence type="ECO:0000256" key="1">
    <source>
        <dbReference type="ARBA" id="ARBA00008164"/>
    </source>
</evidence>
<dbReference type="SMART" id="SM00244">
    <property type="entry name" value="PHB"/>
    <property type="match status" value="1"/>
</dbReference>
<sequence>MGSPSIFAALAFLIVAYTVGSVRIINQGNEGLVERLGRYRGKLKPGLNFIIPMLDAVVLIDSIRERILDVQPQAAITKDNVALQVDAVVYWKILDLERTYYAVEDIEAAIRELVITTVRSEIGKMRLEETFSLREDMNKALLDQLDEATEPWGVKVTRVEVQKIEPPPDVIESMQQQQAAELKRRATVLEAEGEQQADITRAEGTVKSIQMLSDALKERPNSKEILNFLIAQSYVESNQKLSASDNSKVVFMDPKMLTEGLVDLMNSPTQPEAPNDEPPGRRRRHRQDQG</sequence>
<dbReference type="STRING" id="1641165.XM38_00670"/>
<dbReference type="KEGG" id="hhg:XM38_051060"/>
<evidence type="ECO:0000259" key="3">
    <source>
        <dbReference type="SMART" id="SM00244"/>
    </source>
</evidence>
<dbReference type="InterPro" id="IPR001972">
    <property type="entry name" value="Stomatin_HflK_fam"/>
</dbReference>
<gene>
    <name evidence="4" type="primary">hflC_2</name>
    <name evidence="4" type="ORF">XM38_051060</name>
</gene>
<evidence type="ECO:0000313" key="4">
    <source>
        <dbReference type="EMBL" id="ASC74131.1"/>
    </source>
</evidence>
<dbReference type="FunFam" id="3.30.479.30:FF:000004">
    <property type="entry name" value="Putative membrane protease family, stomatin"/>
    <property type="match status" value="1"/>
</dbReference>
<dbReference type="Proteomes" id="UP000191901">
    <property type="component" value="Chromosome"/>
</dbReference>
<dbReference type="InterPro" id="IPR001107">
    <property type="entry name" value="Band_7"/>
</dbReference>
<dbReference type="PRINTS" id="PR00721">
    <property type="entry name" value="STOMATIN"/>
</dbReference>
<dbReference type="PANTHER" id="PTHR43327">
    <property type="entry name" value="STOMATIN-LIKE PROTEIN 2, MITOCHONDRIAL"/>
    <property type="match status" value="1"/>
</dbReference>
<dbReference type="GO" id="GO:0005886">
    <property type="term" value="C:plasma membrane"/>
    <property type="evidence" value="ECO:0007669"/>
    <property type="project" value="UniProtKB-ARBA"/>
</dbReference>
<dbReference type="SUPFAM" id="SSF117892">
    <property type="entry name" value="Band 7/SPFH domain"/>
    <property type="match status" value="1"/>
</dbReference>
<keyword evidence="4" id="KW-0645">Protease</keyword>
<feature type="compositionally biased region" description="Basic residues" evidence="2">
    <location>
        <begin position="281"/>
        <end position="290"/>
    </location>
</feature>
<dbReference type="InterPro" id="IPR050710">
    <property type="entry name" value="Band7/mec-2_domain"/>
</dbReference>
<dbReference type="AlphaFoldDB" id="A0A1Z3HUY6"/>
<dbReference type="InterPro" id="IPR036013">
    <property type="entry name" value="Band_7/SPFH_dom_sf"/>
</dbReference>
<reference evidence="4 5" key="1">
    <citation type="journal article" date="2016" name="Biochim. Biophys. Acta">
        <title>Characterization of red-shifted phycobilisomes isolated from the chlorophyll f-containing cyanobacterium Halomicronema hongdechloris.</title>
        <authorList>
            <person name="Li Y."/>
            <person name="Lin Y."/>
            <person name="Garvey C.J."/>
            <person name="Birch D."/>
            <person name="Corkery R.W."/>
            <person name="Loughlin P.C."/>
            <person name="Scheer H."/>
            <person name="Willows R.D."/>
            <person name="Chen M."/>
        </authorList>
    </citation>
    <scope>NUCLEOTIDE SEQUENCE [LARGE SCALE GENOMIC DNA]</scope>
    <source>
        <strain evidence="4 5">C2206</strain>
    </source>
</reference>
<feature type="domain" description="Band 7" evidence="3">
    <location>
        <begin position="20"/>
        <end position="178"/>
    </location>
</feature>